<accession>A0A4Z0RKE3</accession>
<dbReference type="RefSeq" id="WP_003609668.1">
    <property type="nucleotide sequence ID" value="NZ_JAAOCJ010000002.1"/>
</dbReference>
<dbReference type="EMBL" id="JAAOCP010000011">
    <property type="protein sequence ID" value="MBJ7639493.1"/>
    <property type="molecule type" value="Genomic_DNA"/>
</dbReference>
<dbReference type="Proteomes" id="UP000728106">
    <property type="component" value="Unassembled WGS sequence"/>
</dbReference>
<organism evidence="2 3">
    <name type="scientific">Weissella confusa</name>
    <name type="common">Lactobacillus confusus</name>
    <dbReference type="NCBI Taxonomy" id="1583"/>
    <lineage>
        <taxon>Bacteria</taxon>
        <taxon>Bacillati</taxon>
        <taxon>Bacillota</taxon>
        <taxon>Bacilli</taxon>
        <taxon>Lactobacillales</taxon>
        <taxon>Lactobacillaceae</taxon>
        <taxon>Weissella</taxon>
    </lineage>
</organism>
<comment type="caution">
    <text evidence="2">The sequence shown here is derived from an EMBL/GenBank/DDBJ whole genome shotgun (WGS) entry which is preliminary data.</text>
</comment>
<proteinExistence type="predicted"/>
<evidence type="ECO:0000313" key="2">
    <source>
        <dbReference type="EMBL" id="MBJ7639493.1"/>
    </source>
</evidence>
<name>A0A4Z0RKE3_WEICO</name>
<protein>
    <submittedName>
        <fullName evidence="2">Uncharacterized protein</fullName>
    </submittedName>
</protein>
<keyword evidence="3" id="KW-1185">Reference proteome</keyword>
<evidence type="ECO:0000313" key="3">
    <source>
        <dbReference type="Proteomes" id="UP000728106"/>
    </source>
</evidence>
<sequence>MNQTVLKAVERVTWNTEHHFLHIKNQHEFKRQLAVQFEMGYSDARFIQFFLETQESDDDIWQTFTDAFEKVTAFEYAFIAGGLESFNEQFGDQMAAYDEAHQELLSILEQVKLLAATF</sequence>
<dbReference type="EMBL" id="JAAOCX010000012">
    <property type="protein sequence ID" value="MBJ7633220.1"/>
    <property type="molecule type" value="Genomic_DNA"/>
</dbReference>
<dbReference type="Proteomes" id="UP000808038">
    <property type="component" value="Unassembled WGS sequence"/>
</dbReference>
<reference evidence="2" key="1">
    <citation type="submission" date="2020-02" db="EMBL/GenBank/DDBJ databases">
        <authorList>
            <person name="Fontana A."/>
            <person name="Patrone V."/>
            <person name="Morelli L."/>
        </authorList>
    </citation>
    <scope>NUCLEOTIDE SEQUENCE</scope>
    <source>
        <strain evidence="1">CCUG 30943</strain>
        <strain evidence="2">CCUG 43002</strain>
    </source>
</reference>
<evidence type="ECO:0000313" key="1">
    <source>
        <dbReference type="EMBL" id="MBJ7633220.1"/>
    </source>
</evidence>
<reference evidence="2 3" key="2">
    <citation type="journal article" date="2021" name="Int. J. Food Microbiol.">
        <title>Safety demonstration of a microbial species for use in the food chain: Weissella confusa.</title>
        <authorList>
            <person name="Bourdichon F."/>
            <person name="Patrone V."/>
            <person name="Fontana A."/>
            <person name="Milani G."/>
            <person name="Morelli L."/>
        </authorList>
    </citation>
    <scope>NUCLEOTIDE SEQUENCE [LARGE SCALE GENOMIC DNA]</scope>
    <source>
        <strain evidence="1">CCUG 30943</strain>
        <strain evidence="2 3">CCUG 43002</strain>
    </source>
</reference>
<gene>
    <name evidence="2" type="ORF">HAU20_08875</name>
    <name evidence="1" type="ORF">HAU43_09025</name>
</gene>
<dbReference type="AlphaFoldDB" id="A0A4Z0RKE3"/>